<dbReference type="EMBL" id="VJND01000010">
    <property type="protein sequence ID" value="TSE24878.1"/>
    <property type="molecule type" value="Genomic_DNA"/>
</dbReference>
<evidence type="ECO:0000313" key="11">
    <source>
        <dbReference type="Proteomes" id="UP000320225"/>
    </source>
</evidence>
<dbReference type="Gene3D" id="3.40.50.300">
    <property type="entry name" value="P-loop containing nucleotide triphosphate hydrolases"/>
    <property type="match status" value="1"/>
</dbReference>
<feature type="domain" description="DNA polymerase III delta N-terminal" evidence="9">
    <location>
        <begin position="20"/>
        <end position="141"/>
    </location>
</feature>
<keyword evidence="11" id="KW-1185">Reference proteome</keyword>
<keyword evidence="3 10" id="KW-0808">Transferase</keyword>
<name>A0A554WMS3_9BURK</name>
<dbReference type="InterPro" id="IPR005790">
    <property type="entry name" value="DNA_polIII_delta"/>
</dbReference>
<dbReference type="InterPro" id="IPR010372">
    <property type="entry name" value="DNA_pol3_delta_N"/>
</dbReference>
<comment type="caution">
    <text evidence="10">The sequence shown here is derived from an EMBL/GenBank/DDBJ whole genome shotgun (WGS) entry which is preliminary data.</text>
</comment>
<evidence type="ECO:0000256" key="2">
    <source>
        <dbReference type="ARBA" id="ARBA00017703"/>
    </source>
</evidence>
<proteinExistence type="inferred from homology"/>
<organism evidence="10 11">
    <name type="scientific">Tepidimonas sediminis</name>
    <dbReference type="NCBI Taxonomy" id="2588941"/>
    <lineage>
        <taxon>Bacteria</taxon>
        <taxon>Pseudomonadati</taxon>
        <taxon>Pseudomonadota</taxon>
        <taxon>Betaproteobacteria</taxon>
        <taxon>Burkholderiales</taxon>
        <taxon>Tepidimonas</taxon>
    </lineage>
</organism>
<dbReference type="PANTHER" id="PTHR34388:SF1">
    <property type="entry name" value="DNA POLYMERASE III SUBUNIT DELTA"/>
    <property type="match status" value="1"/>
</dbReference>
<gene>
    <name evidence="10" type="primary">holA</name>
    <name evidence="10" type="ORF">Tsedi_01738</name>
</gene>
<reference evidence="10 11" key="1">
    <citation type="submission" date="2019-07" db="EMBL/GenBank/DDBJ databases">
        <title>Tepidimonas sediminis YIM 72259 draft genome.</title>
        <authorList>
            <person name="Da Costa M.S."/>
            <person name="Froufe H.J.C."/>
            <person name="Egas C."/>
            <person name="Albuquerque L."/>
        </authorList>
    </citation>
    <scope>NUCLEOTIDE SEQUENCE [LARGE SCALE GENOMIC DNA]</scope>
    <source>
        <strain evidence="10 11">YIM 72259</strain>
    </source>
</reference>
<evidence type="ECO:0000256" key="4">
    <source>
        <dbReference type="ARBA" id="ARBA00022695"/>
    </source>
</evidence>
<dbReference type="Gene3D" id="1.10.8.60">
    <property type="match status" value="1"/>
</dbReference>
<keyword evidence="6" id="KW-0239">DNA-directed DNA polymerase</keyword>
<evidence type="ECO:0000256" key="7">
    <source>
        <dbReference type="ARBA" id="ARBA00034754"/>
    </source>
</evidence>
<dbReference type="InterPro" id="IPR008921">
    <property type="entry name" value="DNA_pol3_clamp-load_cplx_C"/>
</dbReference>
<dbReference type="GO" id="GO:0003887">
    <property type="term" value="F:DNA-directed DNA polymerase activity"/>
    <property type="evidence" value="ECO:0007669"/>
    <property type="project" value="UniProtKB-KW"/>
</dbReference>
<accession>A0A554WMS3</accession>
<dbReference type="GO" id="GO:0006261">
    <property type="term" value="P:DNA-templated DNA replication"/>
    <property type="evidence" value="ECO:0007669"/>
    <property type="project" value="TreeGrafter"/>
</dbReference>
<evidence type="ECO:0000256" key="3">
    <source>
        <dbReference type="ARBA" id="ARBA00022679"/>
    </source>
</evidence>
<dbReference type="Pfam" id="PF06144">
    <property type="entry name" value="DNA_pol3_delta"/>
    <property type="match status" value="1"/>
</dbReference>
<evidence type="ECO:0000256" key="6">
    <source>
        <dbReference type="ARBA" id="ARBA00022932"/>
    </source>
</evidence>
<dbReference type="Proteomes" id="UP000320225">
    <property type="component" value="Unassembled WGS sequence"/>
</dbReference>
<dbReference type="GO" id="GO:0009360">
    <property type="term" value="C:DNA polymerase III complex"/>
    <property type="evidence" value="ECO:0007669"/>
    <property type="project" value="InterPro"/>
</dbReference>
<dbReference type="NCBIfam" id="TIGR01128">
    <property type="entry name" value="holA"/>
    <property type="match status" value="1"/>
</dbReference>
<evidence type="ECO:0000256" key="5">
    <source>
        <dbReference type="ARBA" id="ARBA00022705"/>
    </source>
</evidence>
<dbReference type="SUPFAM" id="SSF48019">
    <property type="entry name" value="post-AAA+ oligomerization domain-like"/>
    <property type="match status" value="1"/>
</dbReference>
<dbReference type="AlphaFoldDB" id="A0A554WMS3"/>
<dbReference type="CDD" id="cd18138">
    <property type="entry name" value="HLD_clamp_pol_III_delta"/>
    <property type="match status" value="1"/>
</dbReference>
<evidence type="ECO:0000313" key="10">
    <source>
        <dbReference type="EMBL" id="TSE24878.1"/>
    </source>
</evidence>
<keyword evidence="5" id="KW-0235">DNA replication</keyword>
<evidence type="ECO:0000256" key="1">
    <source>
        <dbReference type="ARBA" id="ARBA00012417"/>
    </source>
</evidence>
<dbReference type="RefSeq" id="WP_143895720.1">
    <property type="nucleotide sequence ID" value="NZ_VJND01000010.1"/>
</dbReference>
<sequence>MQVSPNQLPAQLQRGLQPLYVVHGDEALLVQEACDAIRAAARAAGHTERTVFTVTGQQADWSAILAAGAELSLFAQRRLVEIRIPSGKPGKDGAEALQRLGPQAAASPDTVTLLVLPRLDAAALKSAWFAALAAHGVVVRVEPVERAQLPGWIAQRLQAQGQHVAAGEEGLRTLAFIAERVEGNLLAAHQEIAKLGLLYPAGELSFEQVRAAVLDVARFDPFRLPEAVLDGAPGRVQRMLQGLQAEGVAPVPVLWALAEEVRALHRARRALEAGRPLPLVLREQRVWGAREQRYERLLPRLRSAQTGRWLAEAQTVDGIVKGLPHPDWPADPWQALARLALAVAAGCARAAAPLC</sequence>
<dbReference type="GO" id="GO:0003677">
    <property type="term" value="F:DNA binding"/>
    <property type="evidence" value="ECO:0007669"/>
    <property type="project" value="InterPro"/>
</dbReference>
<keyword evidence="4 10" id="KW-0548">Nucleotidyltransferase</keyword>
<dbReference type="SUPFAM" id="SSF52540">
    <property type="entry name" value="P-loop containing nucleoside triphosphate hydrolases"/>
    <property type="match status" value="1"/>
</dbReference>
<dbReference type="InterPro" id="IPR027417">
    <property type="entry name" value="P-loop_NTPase"/>
</dbReference>
<dbReference type="EC" id="2.7.7.7" evidence="1"/>
<dbReference type="PANTHER" id="PTHR34388">
    <property type="entry name" value="DNA POLYMERASE III SUBUNIT DELTA"/>
    <property type="match status" value="1"/>
</dbReference>
<evidence type="ECO:0000259" key="9">
    <source>
        <dbReference type="Pfam" id="PF06144"/>
    </source>
</evidence>
<dbReference type="Gene3D" id="1.20.272.10">
    <property type="match status" value="1"/>
</dbReference>
<comment type="similarity">
    <text evidence="7">Belongs to the DNA polymerase HolA subunit family.</text>
</comment>
<dbReference type="OrthoDB" id="9770982at2"/>
<protein>
    <recommendedName>
        <fullName evidence="2">DNA polymerase III subunit delta</fullName>
        <ecNumber evidence="1">2.7.7.7</ecNumber>
    </recommendedName>
</protein>
<comment type="catalytic activity">
    <reaction evidence="8">
        <text>DNA(n) + a 2'-deoxyribonucleoside 5'-triphosphate = DNA(n+1) + diphosphate</text>
        <dbReference type="Rhea" id="RHEA:22508"/>
        <dbReference type="Rhea" id="RHEA-COMP:17339"/>
        <dbReference type="Rhea" id="RHEA-COMP:17340"/>
        <dbReference type="ChEBI" id="CHEBI:33019"/>
        <dbReference type="ChEBI" id="CHEBI:61560"/>
        <dbReference type="ChEBI" id="CHEBI:173112"/>
        <dbReference type="EC" id="2.7.7.7"/>
    </reaction>
</comment>
<evidence type="ECO:0000256" key="8">
    <source>
        <dbReference type="ARBA" id="ARBA00049244"/>
    </source>
</evidence>